<dbReference type="GO" id="GO:0015297">
    <property type="term" value="F:antiporter activity"/>
    <property type="evidence" value="ECO:0007669"/>
    <property type="project" value="InterPro"/>
</dbReference>
<feature type="transmembrane region" description="Helical" evidence="5">
    <location>
        <begin position="72"/>
        <end position="98"/>
    </location>
</feature>
<name>D6GWH6_PARA5</name>
<evidence type="ECO:0000256" key="2">
    <source>
        <dbReference type="ARBA" id="ARBA00022692"/>
    </source>
</evidence>
<sequence length="100" mass="10879">MFLTFEAALNSIILVILFLTFVGLYQSGTASVYSTIDSIVSTFSIGIFIGLVLSIIWIYLLNFLTPPKYTYVLTLGLLFLTFGLTQEAGGSGYLAVIYSG</sequence>
<dbReference type="EMBL" id="GG745596">
    <property type="protein sequence ID" value="EFD92439.1"/>
    <property type="molecule type" value="Genomic_DNA"/>
</dbReference>
<dbReference type="Proteomes" id="UP000009376">
    <property type="component" value="Unassembled WGS sequence"/>
</dbReference>
<dbReference type="AlphaFoldDB" id="D6GWH6"/>
<feature type="transmembrane region" description="Helical" evidence="5">
    <location>
        <begin position="39"/>
        <end position="60"/>
    </location>
</feature>
<reference evidence="7 8" key="1">
    <citation type="journal article" date="2010" name="Proc. Natl. Acad. Sci. U.S.A.">
        <title>Enigmatic, ultrasmall, uncultivated Archaea.</title>
        <authorList>
            <person name="Baker B.J."/>
            <person name="Comolli L.R."/>
            <person name="Dick G.J."/>
            <person name="Hauser L.J."/>
            <person name="Hyatt D."/>
            <person name="Dill B.D."/>
            <person name="Land M.L."/>
            <person name="Verberkmoes N.C."/>
            <person name="Hettich R.L."/>
            <person name="Banfield J.F."/>
        </authorList>
    </citation>
    <scope>NUCLEOTIDE SEQUENCE [LARGE SCALE GENOMIC DNA]</scope>
</reference>
<dbReference type="GO" id="GO:1902600">
    <property type="term" value="P:proton transmembrane transport"/>
    <property type="evidence" value="ECO:0007669"/>
    <property type="project" value="InterPro"/>
</dbReference>
<dbReference type="GO" id="GO:0016020">
    <property type="term" value="C:membrane"/>
    <property type="evidence" value="ECO:0007669"/>
    <property type="project" value="UniProtKB-SubCell"/>
</dbReference>
<evidence type="ECO:0000256" key="1">
    <source>
        <dbReference type="ARBA" id="ARBA00004141"/>
    </source>
</evidence>
<evidence type="ECO:0000256" key="4">
    <source>
        <dbReference type="ARBA" id="ARBA00023136"/>
    </source>
</evidence>
<comment type="subcellular location">
    <subcellularLocation>
        <location evidence="1">Membrane</location>
        <topology evidence="1">Multi-pass membrane protein</topology>
    </subcellularLocation>
</comment>
<accession>D6GWH6</accession>
<feature type="domain" description="Cation/H+ exchanger transmembrane" evidence="6">
    <location>
        <begin position="3"/>
        <end position="100"/>
    </location>
</feature>
<feature type="transmembrane region" description="Helical" evidence="5">
    <location>
        <begin position="7"/>
        <end position="27"/>
    </location>
</feature>
<gene>
    <name evidence="7" type="ORF">BJBARM5_0853</name>
</gene>
<evidence type="ECO:0000259" key="6">
    <source>
        <dbReference type="Pfam" id="PF00999"/>
    </source>
</evidence>
<keyword evidence="2 5" id="KW-0812">Transmembrane</keyword>
<protein>
    <submittedName>
        <fullName evidence="7">Sodium/hydrogen exchanger</fullName>
    </submittedName>
</protein>
<keyword evidence="3 5" id="KW-1133">Transmembrane helix</keyword>
<proteinExistence type="predicted"/>
<keyword evidence="4 5" id="KW-0472">Membrane</keyword>
<evidence type="ECO:0000313" key="7">
    <source>
        <dbReference type="EMBL" id="EFD92439.1"/>
    </source>
</evidence>
<dbReference type="Pfam" id="PF00999">
    <property type="entry name" value="Na_H_Exchanger"/>
    <property type="match status" value="1"/>
</dbReference>
<dbReference type="InterPro" id="IPR006153">
    <property type="entry name" value="Cation/H_exchanger_TM"/>
</dbReference>
<organism evidence="7 8">
    <name type="scientific">Candidatus Parvarchaeum acidophilus ARMAN-5</name>
    <dbReference type="NCBI Taxonomy" id="662762"/>
    <lineage>
        <taxon>Archaea</taxon>
        <taxon>Candidatus Parvarchaeota</taxon>
        <taxon>Candidatus Parvarchaeum</taxon>
    </lineage>
</organism>
<evidence type="ECO:0000256" key="5">
    <source>
        <dbReference type="SAM" id="Phobius"/>
    </source>
</evidence>
<evidence type="ECO:0000313" key="8">
    <source>
        <dbReference type="Proteomes" id="UP000009376"/>
    </source>
</evidence>
<evidence type="ECO:0000256" key="3">
    <source>
        <dbReference type="ARBA" id="ARBA00022989"/>
    </source>
</evidence>